<organism evidence="1 2">
    <name type="scientific">Nesterenkonia natronophila</name>
    <dbReference type="NCBI Taxonomy" id="2174932"/>
    <lineage>
        <taxon>Bacteria</taxon>
        <taxon>Bacillati</taxon>
        <taxon>Actinomycetota</taxon>
        <taxon>Actinomycetes</taxon>
        <taxon>Micrococcales</taxon>
        <taxon>Micrococcaceae</taxon>
        <taxon>Nesterenkonia</taxon>
    </lineage>
</organism>
<protein>
    <recommendedName>
        <fullName evidence="3">DUF559 domain-containing protein</fullName>
    </recommendedName>
</protein>
<dbReference type="Proteomes" id="UP000266615">
    <property type="component" value="Unassembled WGS sequence"/>
</dbReference>
<evidence type="ECO:0008006" key="3">
    <source>
        <dbReference type="Google" id="ProtNLM"/>
    </source>
</evidence>
<proteinExistence type="predicted"/>
<gene>
    <name evidence="1" type="ORF">D3250_08125</name>
</gene>
<dbReference type="InterPro" id="IPR011335">
    <property type="entry name" value="Restrct_endonuc-II-like"/>
</dbReference>
<dbReference type="EMBL" id="QYZP01000002">
    <property type="protein sequence ID" value="RJN32044.1"/>
    <property type="molecule type" value="Genomic_DNA"/>
</dbReference>
<dbReference type="SUPFAM" id="SSF52980">
    <property type="entry name" value="Restriction endonuclease-like"/>
    <property type="match status" value="1"/>
</dbReference>
<evidence type="ECO:0000313" key="2">
    <source>
        <dbReference type="Proteomes" id="UP000266615"/>
    </source>
</evidence>
<accession>A0A3A4FB69</accession>
<dbReference type="RefSeq" id="WP_119902833.1">
    <property type="nucleotide sequence ID" value="NZ_QYZP01000002.1"/>
</dbReference>
<dbReference type="OrthoDB" id="3234479at2"/>
<keyword evidence="2" id="KW-1185">Reference proteome</keyword>
<dbReference type="AlphaFoldDB" id="A0A3A4FB69"/>
<evidence type="ECO:0000313" key="1">
    <source>
        <dbReference type="EMBL" id="RJN32044.1"/>
    </source>
</evidence>
<sequence>MRYPEPLPAELRDGPLTVPLLRAHGIPESRLQRADITKLGAGVYLERRTAEQLDARGRLRHKAHGLLLDVPGSWLSHTTLATLRGLPLHTPHDDAIHLSVLNTCPNPPRRQGVIGHKAAAASDELVTLEGLHMSAPHRMWFECAALLSANALVVLGDSLVRRPRPRYEGRRKPHATLEALGAMIRRHPRTPGRSRARTAYDLIRVGADSAQETLLRLAIMRAGLPEPELQIPADPRLPRSPCADLGYRRWRIAIQYDGAWHFDPARAKGDRRVDRFFRARGWTVLRYFDADSRTGFADAVREIAQTIDQRRGAVA</sequence>
<name>A0A3A4FB69_9MICC</name>
<reference evidence="1 2" key="1">
    <citation type="submission" date="2018-09" db="EMBL/GenBank/DDBJ databases">
        <title>Nesterenkonia natronophila sp. nov., an alkaliphilic actinobacteriume isolated from a soda lake, and emended description of the genus Nesterenkonia.</title>
        <authorList>
            <person name="Menes R.J."/>
            <person name="Iriarte A."/>
        </authorList>
    </citation>
    <scope>NUCLEOTIDE SEQUENCE [LARGE SCALE GENOMIC DNA]</scope>
    <source>
        <strain evidence="1 2">M8</strain>
    </source>
</reference>
<comment type="caution">
    <text evidence="1">The sequence shown here is derived from an EMBL/GenBank/DDBJ whole genome shotgun (WGS) entry which is preliminary data.</text>
</comment>
<dbReference type="Gene3D" id="3.40.960.10">
    <property type="entry name" value="VSR Endonuclease"/>
    <property type="match status" value="1"/>
</dbReference>